<gene>
    <name evidence="1" type="ORF">IPOD504_LOCUS8799</name>
</gene>
<evidence type="ECO:0000313" key="2">
    <source>
        <dbReference type="Proteomes" id="UP000837857"/>
    </source>
</evidence>
<sequence>MRLLNYRRTSTLAKTPNCKSIVEVYDQGKYGSYWSIHTRGCPDEAFNCLISHGLVSRERRPYDLAAV</sequence>
<keyword evidence="2" id="KW-1185">Reference proteome</keyword>
<dbReference type="Proteomes" id="UP000837857">
    <property type="component" value="Chromosome 21"/>
</dbReference>
<reference evidence="1" key="1">
    <citation type="submission" date="2022-03" db="EMBL/GenBank/DDBJ databases">
        <authorList>
            <person name="Martin H S."/>
        </authorList>
    </citation>
    <scope>NUCLEOTIDE SEQUENCE</scope>
</reference>
<feature type="non-terminal residue" evidence="1">
    <location>
        <position position="1"/>
    </location>
</feature>
<accession>A0ABN8IF00</accession>
<evidence type="ECO:0000313" key="1">
    <source>
        <dbReference type="EMBL" id="CAH2054818.1"/>
    </source>
</evidence>
<protein>
    <submittedName>
        <fullName evidence="1">Uncharacterized protein</fullName>
    </submittedName>
</protein>
<proteinExistence type="predicted"/>
<organism evidence="1 2">
    <name type="scientific">Iphiclides podalirius</name>
    <name type="common">scarce swallowtail</name>
    <dbReference type="NCBI Taxonomy" id="110791"/>
    <lineage>
        <taxon>Eukaryota</taxon>
        <taxon>Metazoa</taxon>
        <taxon>Ecdysozoa</taxon>
        <taxon>Arthropoda</taxon>
        <taxon>Hexapoda</taxon>
        <taxon>Insecta</taxon>
        <taxon>Pterygota</taxon>
        <taxon>Neoptera</taxon>
        <taxon>Endopterygota</taxon>
        <taxon>Lepidoptera</taxon>
        <taxon>Glossata</taxon>
        <taxon>Ditrysia</taxon>
        <taxon>Papilionoidea</taxon>
        <taxon>Papilionidae</taxon>
        <taxon>Papilioninae</taxon>
        <taxon>Iphiclides</taxon>
    </lineage>
</organism>
<name>A0ABN8IF00_9NEOP</name>
<dbReference type="EMBL" id="OW152833">
    <property type="protein sequence ID" value="CAH2054818.1"/>
    <property type="molecule type" value="Genomic_DNA"/>
</dbReference>